<feature type="region of interest" description="Disordered" evidence="1">
    <location>
        <begin position="439"/>
        <end position="459"/>
    </location>
</feature>
<feature type="compositionally biased region" description="Low complexity" evidence="1">
    <location>
        <begin position="57"/>
        <end position="68"/>
    </location>
</feature>
<keyword evidence="2" id="KW-0472">Membrane</keyword>
<feature type="compositionally biased region" description="Low complexity" evidence="1">
    <location>
        <begin position="148"/>
        <end position="162"/>
    </location>
</feature>
<evidence type="ECO:0000256" key="2">
    <source>
        <dbReference type="SAM" id="Phobius"/>
    </source>
</evidence>
<accession>A0ABP6ZTQ1</accession>
<comment type="caution">
    <text evidence="3">The sequence shown here is derived from an EMBL/GenBank/DDBJ whole genome shotgun (WGS) entry which is preliminary data.</text>
</comment>
<feature type="compositionally biased region" description="Polar residues" evidence="1">
    <location>
        <begin position="348"/>
        <end position="361"/>
    </location>
</feature>
<feature type="compositionally biased region" description="Low complexity" evidence="1">
    <location>
        <begin position="217"/>
        <end position="236"/>
    </location>
</feature>
<dbReference type="EMBL" id="BAAAZO010000006">
    <property type="protein sequence ID" value="GAA3619227.1"/>
    <property type="molecule type" value="Genomic_DNA"/>
</dbReference>
<evidence type="ECO:0000313" key="4">
    <source>
        <dbReference type="Proteomes" id="UP001501074"/>
    </source>
</evidence>
<feature type="compositionally biased region" description="Gly residues" evidence="1">
    <location>
        <begin position="198"/>
        <end position="211"/>
    </location>
</feature>
<name>A0ABP6ZTQ1_9ACTN</name>
<organism evidence="3 4">
    <name type="scientific">Kineosporia mesophila</name>
    <dbReference type="NCBI Taxonomy" id="566012"/>
    <lineage>
        <taxon>Bacteria</taxon>
        <taxon>Bacillati</taxon>
        <taxon>Actinomycetota</taxon>
        <taxon>Actinomycetes</taxon>
        <taxon>Kineosporiales</taxon>
        <taxon>Kineosporiaceae</taxon>
        <taxon>Kineosporia</taxon>
    </lineage>
</organism>
<keyword evidence="4" id="KW-1185">Reference proteome</keyword>
<evidence type="ECO:0000256" key="1">
    <source>
        <dbReference type="SAM" id="MobiDB-lite"/>
    </source>
</evidence>
<protein>
    <submittedName>
        <fullName evidence="3">Uncharacterized protein</fullName>
    </submittedName>
</protein>
<dbReference type="Proteomes" id="UP001501074">
    <property type="component" value="Unassembled WGS sequence"/>
</dbReference>
<feature type="compositionally biased region" description="Low complexity" evidence="1">
    <location>
        <begin position="179"/>
        <end position="197"/>
    </location>
</feature>
<sequence>MSDPARLSQETGNQLIDGVNTADPTTGTLEYASASAETAQELSPLAATRAVGPVDLSSSFDTSSSSTSGGSGPVRLIGGDETSEAMQMAEAGAMSLAPDSDAGRADLFSTSNLPAVVGGGPDSGGLSLSAASVGAALRATGAPLDVAAVPSSSPASGALPTADPELGPSTEPYTVQPEPASVAAGGSSFGASASAGSGASGSGASGSGRGGQPPQQPSRASASSGSSESSGPSGQPAQGGQGGGRPGRRSPDTGAFVPREMVARRRAAEAMTRAIVMAPPLPPSMMTGSQPMPGVQNPASGPITQPGGPETQVDPAAAARAQVQPGAKNRKRKGRKQGAHTAGIPLNTGANQQVQPPTGQLPTAPGTGSVPIGYSNPQGYAPQGYPQGYAPQGYAPQGYPQTYAPQAYAPQGYQQQGYQQQVPTGSMPVSAMGSVGVPTAPPQQQLYQGHPPRQPNQKLPSAGARWAMFAVVCLVIGGIIAGVMISLGPDNKDPNAAENNTTATPTVTATQAATEKVKFTWKSFDPDPSGSGVTDQGNGTYRAGAGYNSAAFGNLKKGLGLVLDLGEAREISEVKVNVGAAPITVGLRSSDELSTSDLSAYDKAVSQKKSTGNVTLDGSKAGKHRYWMVWVTSLAPSTDSSRSGRYDFTLKDVTVTAPKQ</sequence>
<feature type="region of interest" description="Disordered" evidence="1">
    <location>
        <begin position="148"/>
        <end position="264"/>
    </location>
</feature>
<feature type="transmembrane region" description="Helical" evidence="2">
    <location>
        <begin position="466"/>
        <end position="487"/>
    </location>
</feature>
<gene>
    <name evidence="3" type="ORF">GCM10022223_40050</name>
</gene>
<evidence type="ECO:0000313" key="3">
    <source>
        <dbReference type="EMBL" id="GAA3619227.1"/>
    </source>
</evidence>
<feature type="region of interest" description="Disordered" evidence="1">
    <location>
        <begin position="279"/>
        <end position="370"/>
    </location>
</feature>
<proteinExistence type="predicted"/>
<feature type="compositionally biased region" description="Basic residues" evidence="1">
    <location>
        <begin position="328"/>
        <end position="338"/>
    </location>
</feature>
<keyword evidence="2" id="KW-1133">Transmembrane helix</keyword>
<feature type="region of interest" description="Disordered" evidence="1">
    <location>
        <begin position="1"/>
        <end position="26"/>
    </location>
</feature>
<feature type="region of interest" description="Disordered" evidence="1">
    <location>
        <begin position="55"/>
        <end position="86"/>
    </location>
</feature>
<keyword evidence="2" id="KW-0812">Transmembrane</keyword>
<reference evidence="4" key="1">
    <citation type="journal article" date="2019" name="Int. J. Syst. Evol. Microbiol.">
        <title>The Global Catalogue of Microorganisms (GCM) 10K type strain sequencing project: providing services to taxonomists for standard genome sequencing and annotation.</title>
        <authorList>
            <consortium name="The Broad Institute Genomics Platform"/>
            <consortium name="The Broad Institute Genome Sequencing Center for Infectious Disease"/>
            <person name="Wu L."/>
            <person name="Ma J."/>
        </authorList>
    </citation>
    <scope>NUCLEOTIDE SEQUENCE [LARGE SCALE GENOMIC DNA]</scope>
    <source>
        <strain evidence="4">JCM 16902</strain>
    </source>
</reference>